<comment type="caution">
    <text evidence="4">The sequence shown here is derived from an EMBL/GenBank/DDBJ whole genome shotgun (WGS) entry which is preliminary data.</text>
</comment>
<gene>
    <name evidence="4" type="ORF">I8747_03810</name>
</gene>
<dbReference type="RefSeq" id="WP_216309961.1">
    <property type="nucleotide sequence ID" value="NZ_JAEEFW010000001.1"/>
</dbReference>
<dbReference type="InterPro" id="IPR000182">
    <property type="entry name" value="GNAT_dom"/>
</dbReference>
<accession>A0AAJ0ZG83</accession>
<dbReference type="PROSITE" id="PS51186">
    <property type="entry name" value="GNAT"/>
    <property type="match status" value="1"/>
</dbReference>
<protein>
    <submittedName>
        <fullName evidence="4">GNAT family N-acetyltransferase</fullName>
    </submittedName>
</protein>
<dbReference type="Pfam" id="PF00583">
    <property type="entry name" value="Acetyltransf_1"/>
    <property type="match status" value="1"/>
</dbReference>
<evidence type="ECO:0000313" key="5">
    <source>
        <dbReference type="Proteomes" id="UP000787568"/>
    </source>
</evidence>
<dbReference type="AlphaFoldDB" id="A0AAJ0ZG83"/>
<organism evidence="4 5">
    <name type="scientific">Pseudomonas chlororaphis subsp. aurantiaca</name>
    <dbReference type="NCBI Taxonomy" id="86192"/>
    <lineage>
        <taxon>Bacteria</taxon>
        <taxon>Pseudomonadati</taxon>
        <taxon>Pseudomonadota</taxon>
        <taxon>Gammaproteobacteria</taxon>
        <taxon>Pseudomonadales</taxon>
        <taxon>Pseudomonadaceae</taxon>
        <taxon>Pseudomonas</taxon>
    </lineage>
</organism>
<dbReference type="PANTHER" id="PTHR43420">
    <property type="entry name" value="ACETYLTRANSFERASE"/>
    <property type="match status" value="1"/>
</dbReference>
<keyword evidence="2" id="KW-0012">Acyltransferase</keyword>
<evidence type="ECO:0000256" key="2">
    <source>
        <dbReference type="ARBA" id="ARBA00023315"/>
    </source>
</evidence>
<dbReference type="CDD" id="cd04301">
    <property type="entry name" value="NAT_SF"/>
    <property type="match status" value="1"/>
</dbReference>
<evidence type="ECO:0000313" key="4">
    <source>
        <dbReference type="EMBL" id="MBU4631933.1"/>
    </source>
</evidence>
<dbReference type="GO" id="GO:0016747">
    <property type="term" value="F:acyltransferase activity, transferring groups other than amino-acyl groups"/>
    <property type="evidence" value="ECO:0007669"/>
    <property type="project" value="InterPro"/>
</dbReference>
<keyword evidence="1" id="KW-0808">Transferase</keyword>
<dbReference type="PANTHER" id="PTHR43420:SF12">
    <property type="entry name" value="N-ACETYLTRANSFERASE DOMAIN-CONTAINING PROTEIN"/>
    <property type="match status" value="1"/>
</dbReference>
<dbReference type="Proteomes" id="UP000787568">
    <property type="component" value="Unassembled WGS sequence"/>
</dbReference>
<dbReference type="InterPro" id="IPR050680">
    <property type="entry name" value="YpeA/RimI_acetyltransf"/>
</dbReference>
<name>A0AAJ0ZG83_9PSED</name>
<dbReference type="EMBL" id="JAEEFW010000001">
    <property type="protein sequence ID" value="MBU4631933.1"/>
    <property type="molecule type" value="Genomic_DNA"/>
</dbReference>
<evidence type="ECO:0000259" key="3">
    <source>
        <dbReference type="PROSITE" id="PS51186"/>
    </source>
</evidence>
<sequence length="160" mass="17895">MDETITYRTATVEDALTICELGQLLNAIHHAARPDIYTAATQDFSRDLPHWMSFLEKPTQVVFIAHIGHQAAGFISASLSTSSGPLMQPLDFVRIGSVCVDEQFWGKGIGRALVRLVQDWAIEHNAKDIRLSVWTFNARATRMYTELGFEPRALEMGMSV</sequence>
<reference evidence="4" key="1">
    <citation type="submission" date="2020-12" db="EMBL/GenBank/DDBJ databases">
        <title>Generalized mutagenesis with transposon Tn5. A laboratory procedure for the identification of genes responsible for a bacterial phenotype and its regulation, illustrated with phenazine production in Pseudomonas chlororaphis.</title>
        <authorList>
            <person name="Muzio F."/>
            <person name="Sobrero P."/>
            <person name="Agaras B."/>
            <person name="Valverde C."/>
        </authorList>
    </citation>
    <scope>NUCLEOTIDE SEQUENCE</scope>
    <source>
        <strain evidence="4">SMMP3</strain>
    </source>
</reference>
<evidence type="ECO:0000256" key="1">
    <source>
        <dbReference type="ARBA" id="ARBA00022679"/>
    </source>
</evidence>
<feature type="domain" description="N-acetyltransferase" evidence="3">
    <location>
        <begin position="5"/>
        <end position="160"/>
    </location>
</feature>
<proteinExistence type="predicted"/>